<organism evidence="2 3">
    <name type="scientific">Alteraurantiacibacter aestuarii</name>
    <dbReference type="NCBI Taxonomy" id="650004"/>
    <lineage>
        <taxon>Bacteria</taxon>
        <taxon>Pseudomonadati</taxon>
        <taxon>Pseudomonadota</taxon>
        <taxon>Alphaproteobacteria</taxon>
        <taxon>Sphingomonadales</taxon>
        <taxon>Erythrobacteraceae</taxon>
        <taxon>Alteraurantiacibacter</taxon>
    </lineage>
</organism>
<keyword evidence="1" id="KW-1133">Transmembrane helix</keyword>
<feature type="transmembrane region" description="Helical" evidence="1">
    <location>
        <begin position="20"/>
        <end position="39"/>
    </location>
</feature>
<evidence type="ECO:0000313" key="2">
    <source>
        <dbReference type="EMBL" id="MXO88503.1"/>
    </source>
</evidence>
<dbReference type="Proteomes" id="UP000435243">
    <property type="component" value="Unassembled WGS sequence"/>
</dbReference>
<keyword evidence="1" id="KW-0472">Membrane</keyword>
<name>A0A844ZLP2_9SPHN</name>
<accession>A0A844ZLP2</accession>
<gene>
    <name evidence="2" type="ORF">GRI32_07090</name>
</gene>
<comment type="caution">
    <text evidence="2">The sequence shown here is derived from an EMBL/GenBank/DDBJ whole genome shotgun (WGS) entry which is preliminary data.</text>
</comment>
<proteinExistence type="predicted"/>
<evidence type="ECO:0000256" key="1">
    <source>
        <dbReference type="SAM" id="Phobius"/>
    </source>
</evidence>
<keyword evidence="3" id="KW-1185">Reference proteome</keyword>
<sequence>MLMYILPLFMNRAISEKWLADFLIICGIFSTYLVIMQFAHKNYRVRVDEDFVCWRKVGFNRSEKSEIAVGLGDFSALVAEVGTHGMNPFEAVFLFQDAEETPSITLSRQYLRDADIAELLQLIIAESDPVCDPLLLEFIANQ</sequence>
<evidence type="ECO:0000313" key="3">
    <source>
        <dbReference type="Proteomes" id="UP000435243"/>
    </source>
</evidence>
<dbReference type="EMBL" id="WTYY01000003">
    <property type="protein sequence ID" value="MXO88503.1"/>
    <property type="molecule type" value="Genomic_DNA"/>
</dbReference>
<dbReference type="RefSeq" id="WP_160590703.1">
    <property type="nucleotide sequence ID" value="NZ_BAAAFP010000001.1"/>
</dbReference>
<protein>
    <submittedName>
        <fullName evidence="2">Uncharacterized protein</fullName>
    </submittedName>
</protein>
<keyword evidence="1" id="KW-0812">Transmembrane</keyword>
<dbReference type="AlphaFoldDB" id="A0A844ZLP2"/>
<reference evidence="2 3" key="1">
    <citation type="submission" date="2019-12" db="EMBL/GenBank/DDBJ databases">
        <title>Genomic-based taxomic classification of the family Erythrobacteraceae.</title>
        <authorList>
            <person name="Xu L."/>
        </authorList>
    </citation>
    <scope>NUCLEOTIDE SEQUENCE [LARGE SCALE GENOMIC DNA]</scope>
    <source>
        <strain evidence="2 3">JCM 16339</strain>
    </source>
</reference>